<dbReference type="EMBL" id="QWDE01000001">
    <property type="protein sequence ID" value="RFZ84072.1"/>
    <property type="molecule type" value="Genomic_DNA"/>
</dbReference>
<feature type="transmembrane region" description="Helical" evidence="1">
    <location>
        <begin position="101"/>
        <end position="119"/>
    </location>
</feature>
<dbReference type="InterPro" id="IPR004891">
    <property type="entry name" value="Mercury-R_MerC"/>
</dbReference>
<proteinExistence type="predicted"/>
<dbReference type="OrthoDB" id="5966279at2"/>
<dbReference type="RefSeq" id="WP_117380962.1">
    <property type="nucleotide sequence ID" value="NZ_QWDE01000001.1"/>
</dbReference>
<protein>
    <submittedName>
        <fullName evidence="2">MerC domain-containing protein</fullName>
    </submittedName>
</protein>
<keyword evidence="1" id="KW-0472">Membrane</keyword>
<feature type="transmembrane region" description="Helical" evidence="1">
    <location>
        <begin position="12"/>
        <end position="35"/>
    </location>
</feature>
<feature type="transmembrane region" description="Helical" evidence="1">
    <location>
        <begin position="47"/>
        <end position="68"/>
    </location>
</feature>
<comment type="caution">
    <text evidence="2">The sequence shown here is derived from an EMBL/GenBank/DDBJ whole genome shotgun (WGS) entry which is preliminary data.</text>
</comment>
<organism evidence="2 3">
    <name type="scientific">Mucilaginibacter terrenus</name>
    <dbReference type="NCBI Taxonomy" id="2482727"/>
    <lineage>
        <taxon>Bacteria</taxon>
        <taxon>Pseudomonadati</taxon>
        <taxon>Bacteroidota</taxon>
        <taxon>Sphingobacteriia</taxon>
        <taxon>Sphingobacteriales</taxon>
        <taxon>Sphingobacteriaceae</taxon>
        <taxon>Mucilaginibacter</taxon>
    </lineage>
</organism>
<keyword evidence="3" id="KW-1185">Reference proteome</keyword>
<name>A0A3E2NSS8_9SPHI</name>
<gene>
    <name evidence="2" type="ORF">DYU05_00070</name>
</gene>
<dbReference type="Proteomes" id="UP000260823">
    <property type="component" value="Unassembled WGS sequence"/>
</dbReference>
<reference evidence="2 3" key="1">
    <citation type="submission" date="2018-08" db="EMBL/GenBank/DDBJ databases">
        <title>Mucilaginibacter terrae sp. nov., isolated from manganese diggings.</title>
        <authorList>
            <person name="Huang Y."/>
            <person name="Zhou Z."/>
        </authorList>
    </citation>
    <scope>NUCLEOTIDE SEQUENCE [LARGE SCALE GENOMIC DNA]</scope>
    <source>
        <strain evidence="2 3">ZH6</strain>
    </source>
</reference>
<sequence length="138" mass="14898">MNSPKPSRKLDHIGMTASTLCAIHCAAVPVLFTSLPLMGMEFLANPVVEWTMILLALVVGVWAIGGSYSRSHHKILPVLLLIAGFVIIILGHLFTKSTLEAIIVPLGGITIAVAHFINYKYAGTCQASDSFLHVKHTH</sequence>
<keyword evidence="1" id="KW-0812">Transmembrane</keyword>
<dbReference type="GO" id="GO:0015097">
    <property type="term" value="F:mercury ion transmembrane transporter activity"/>
    <property type="evidence" value="ECO:0007669"/>
    <property type="project" value="InterPro"/>
</dbReference>
<dbReference type="Pfam" id="PF03203">
    <property type="entry name" value="MerC"/>
    <property type="match status" value="1"/>
</dbReference>
<keyword evidence="1" id="KW-1133">Transmembrane helix</keyword>
<dbReference type="AlphaFoldDB" id="A0A3E2NSS8"/>
<evidence type="ECO:0000313" key="3">
    <source>
        <dbReference type="Proteomes" id="UP000260823"/>
    </source>
</evidence>
<accession>A0A3E2NSS8</accession>
<evidence type="ECO:0000256" key="1">
    <source>
        <dbReference type="SAM" id="Phobius"/>
    </source>
</evidence>
<evidence type="ECO:0000313" key="2">
    <source>
        <dbReference type="EMBL" id="RFZ84072.1"/>
    </source>
</evidence>
<dbReference type="GO" id="GO:0016020">
    <property type="term" value="C:membrane"/>
    <property type="evidence" value="ECO:0007669"/>
    <property type="project" value="InterPro"/>
</dbReference>
<feature type="transmembrane region" description="Helical" evidence="1">
    <location>
        <begin position="75"/>
        <end position="95"/>
    </location>
</feature>